<protein>
    <recommendedName>
        <fullName evidence="2 9">Transcription elongation factor GreA</fullName>
    </recommendedName>
    <alternativeName>
        <fullName evidence="8 9">Transcript cleavage factor GreA</fullName>
    </alternativeName>
</protein>
<comment type="similarity">
    <text evidence="1 9 10">Belongs to the GreA/GreB family.</text>
</comment>
<dbReference type="PIRSF" id="PIRSF006092">
    <property type="entry name" value="GreA_GreB"/>
    <property type="match status" value="1"/>
</dbReference>
<dbReference type="SUPFAM" id="SSF46557">
    <property type="entry name" value="GreA transcript cleavage protein, N-terminal domain"/>
    <property type="match status" value="1"/>
</dbReference>
<keyword evidence="6 9" id="KW-0804">Transcription</keyword>
<dbReference type="Gene3D" id="1.10.287.180">
    <property type="entry name" value="Transcription elongation factor, GreA/GreB, N-terminal domain"/>
    <property type="match status" value="1"/>
</dbReference>
<keyword evidence="3 9" id="KW-0805">Transcription regulation</keyword>
<dbReference type="HAMAP" id="MF_00105">
    <property type="entry name" value="GreA_GreB"/>
    <property type="match status" value="1"/>
</dbReference>
<keyword evidence="13" id="KW-0251">Elongation factor</keyword>
<dbReference type="InterPro" id="IPR036953">
    <property type="entry name" value="GreA/GreB_C_sf"/>
</dbReference>
<evidence type="ECO:0000256" key="7">
    <source>
        <dbReference type="ARBA" id="ARBA00024916"/>
    </source>
</evidence>
<dbReference type="RefSeq" id="WP_227620894.1">
    <property type="nucleotide sequence ID" value="NZ_JAJEQL010000011.1"/>
</dbReference>
<evidence type="ECO:0000256" key="5">
    <source>
        <dbReference type="ARBA" id="ARBA00023125"/>
    </source>
</evidence>
<sequence length="161" mass="17662">MAQEIKMSAAGLKAMQEELEYLKTVRRKELAEEIKEARSHGDLSENSEYDEAKNTQGLVENRITELEQMVKNAVVIDESELSVESVSVGTHVTIQMEGEDEVEEYDIVGRTEADPLNGKISDESPVGHALLEKAVGDVAEVLLPTGHTVNYKVLGITHAAN</sequence>
<dbReference type="PROSITE" id="PS00829">
    <property type="entry name" value="GREAB_1"/>
    <property type="match status" value="1"/>
</dbReference>
<proteinExistence type="inferred from homology"/>
<evidence type="ECO:0000256" key="4">
    <source>
        <dbReference type="ARBA" id="ARBA00023054"/>
    </source>
</evidence>
<dbReference type="NCBIfam" id="NF001263">
    <property type="entry name" value="PRK00226.1-4"/>
    <property type="match status" value="1"/>
</dbReference>
<dbReference type="InterPro" id="IPR023459">
    <property type="entry name" value="Tscrpt_elong_fac_GreA/B_fam"/>
</dbReference>
<feature type="domain" description="Transcription elongation factor GreA/GreB N-terminal" evidence="12">
    <location>
        <begin position="6"/>
        <end position="75"/>
    </location>
</feature>
<evidence type="ECO:0000256" key="10">
    <source>
        <dbReference type="RuleBase" id="RU000556"/>
    </source>
</evidence>
<keyword evidence="5 9" id="KW-0238">DNA-binding</keyword>
<feature type="domain" description="Transcription elongation factor GreA/GreB C-terminal" evidence="11">
    <location>
        <begin position="84"/>
        <end position="157"/>
    </location>
</feature>
<evidence type="ECO:0000256" key="8">
    <source>
        <dbReference type="ARBA" id="ARBA00030776"/>
    </source>
</evidence>
<name>A0ABS8F7V3_9FIRM</name>
<dbReference type="PANTHER" id="PTHR30437:SF4">
    <property type="entry name" value="TRANSCRIPTION ELONGATION FACTOR GREA"/>
    <property type="match status" value="1"/>
</dbReference>
<dbReference type="GO" id="GO:0003746">
    <property type="term" value="F:translation elongation factor activity"/>
    <property type="evidence" value="ECO:0007669"/>
    <property type="project" value="UniProtKB-KW"/>
</dbReference>
<evidence type="ECO:0000256" key="6">
    <source>
        <dbReference type="ARBA" id="ARBA00023163"/>
    </source>
</evidence>
<evidence type="ECO:0000256" key="3">
    <source>
        <dbReference type="ARBA" id="ARBA00023015"/>
    </source>
</evidence>
<dbReference type="InterPro" id="IPR022691">
    <property type="entry name" value="Tscrpt_elong_fac_GreA/B_N"/>
</dbReference>
<dbReference type="InterPro" id="IPR006359">
    <property type="entry name" value="Tscrpt_elong_fac_GreA"/>
</dbReference>
<keyword evidence="4" id="KW-0175">Coiled coil</keyword>
<evidence type="ECO:0000313" key="14">
    <source>
        <dbReference type="Proteomes" id="UP001430637"/>
    </source>
</evidence>
<evidence type="ECO:0000256" key="2">
    <source>
        <dbReference type="ARBA" id="ARBA00013729"/>
    </source>
</evidence>
<comment type="caution">
    <text evidence="13">The sequence shown here is derived from an EMBL/GenBank/DDBJ whole genome shotgun (WGS) entry which is preliminary data.</text>
</comment>
<organism evidence="13 14">
    <name type="scientific">Faecalibacterium butyricigenerans</name>
    <dbReference type="NCBI Taxonomy" id="1851427"/>
    <lineage>
        <taxon>Bacteria</taxon>
        <taxon>Bacillati</taxon>
        <taxon>Bacillota</taxon>
        <taxon>Clostridia</taxon>
        <taxon>Eubacteriales</taxon>
        <taxon>Oscillospiraceae</taxon>
        <taxon>Faecalibacterium</taxon>
    </lineage>
</organism>
<dbReference type="NCBIfam" id="TIGR01462">
    <property type="entry name" value="greA"/>
    <property type="match status" value="1"/>
</dbReference>
<dbReference type="Gene3D" id="3.10.50.30">
    <property type="entry name" value="Transcription elongation factor, GreA/GreB, C-terminal domain"/>
    <property type="match status" value="1"/>
</dbReference>
<dbReference type="InterPro" id="IPR001437">
    <property type="entry name" value="Tscrpt_elong_fac_GreA/B_C"/>
</dbReference>
<accession>A0ABS8F7V3</accession>
<evidence type="ECO:0000256" key="9">
    <source>
        <dbReference type="HAMAP-Rule" id="MF_00105"/>
    </source>
</evidence>
<dbReference type="PROSITE" id="PS00830">
    <property type="entry name" value="GREAB_2"/>
    <property type="match status" value="1"/>
</dbReference>
<dbReference type="Proteomes" id="UP001430637">
    <property type="component" value="Unassembled WGS sequence"/>
</dbReference>
<evidence type="ECO:0000259" key="11">
    <source>
        <dbReference type="Pfam" id="PF01272"/>
    </source>
</evidence>
<dbReference type="SUPFAM" id="SSF54534">
    <property type="entry name" value="FKBP-like"/>
    <property type="match status" value="1"/>
</dbReference>
<reference evidence="13" key="1">
    <citation type="submission" date="2021-10" db="EMBL/GenBank/DDBJ databases">
        <title>Anaerobic single-cell dispensing facilitates the cultivation of human gut bacteria.</title>
        <authorList>
            <person name="Afrizal A."/>
        </authorList>
    </citation>
    <scope>NUCLEOTIDE SEQUENCE</scope>
    <source>
        <strain evidence="13">CLA-AA-H233</strain>
    </source>
</reference>
<dbReference type="EMBL" id="JAJEQL010000011">
    <property type="protein sequence ID" value="MCC2199319.1"/>
    <property type="molecule type" value="Genomic_DNA"/>
</dbReference>
<gene>
    <name evidence="9 13" type="primary">greA</name>
    <name evidence="13" type="ORF">LKD23_06050</name>
</gene>
<dbReference type="Pfam" id="PF01272">
    <property type="entry name" value="GreA_GreB"/>
    <property type="match status" value="1"/>
</dbReference>
<dbReference type="InterPro" id="IPR018151">
    <property type="entry name" value="TF_GreA/GreB_CS"/>
</dbReference>
<dbReference type="Pfam" id="PF03449">
    <property type="entry name" value="GreA_GreB_N"/>
    <property type="match status" value="1"/>
</dbReference>
<dbReference type="InterPro" id="IPR028624">
    <property type="entry name" value="Tscrpt_elong_fac_GreA/B"/>
</dbReference>
<comment type="function">
    <text evidence="7 9 10">Necessary for efficient RNA polymerase transcription elongation past template-encoded arresting sites. The arresting sites in DNA have the property of trapping a certain fraction of elongating RNA polymerases that pass through, resulting in locked ternary complexes. Cleavage of the nascent transcript by cleavage factors such as GreA or GreB allows the resumption of elongation from the new 3'terminus. GreA releases sequences of 2 to 3 nucleotides.</text>
</comment>
<evidence type="ECO:0000259" key="12">
    <source>
        <dbReference type="Pfam" id="PF03449"/>
    </source>
</evidence>
<keyword evidence="14" id="KW-1185">Reference proteome</keyword>
<keyword evidence="13" id="KW-0648">Protein biosynthesis</keyword>
<evidence type="ECO:0000256" key="1">
    <source>
        <dbReference type="ARBA" id="ARBA00008213"/>
    </source>
</evidence>
<dbReference type="InterPro" id="IPR036805">
    <property type="entry name" value="Tscrpt_elong_fac_GreA/B_N_sf"/>
</dbReference>
<evidence type="ECO:0000313" key="13">
    <source>
        <dbReference type="EMBL" id="MCC2199319.1"/>
    </source>
</evidence>
<dbReference type="PANTHER" id="PTHR30437">
    <property type="entry name" value="TRANSCRIPTION ELONGATION FACTOR GREA"/>
    <property type="match status" value="1"/>
</dbReference>